<evidence type="ECO:0000256" key="4">
    <source>
        <dbReference type="PROSITE-ProRule" id="PRU00035"/>
    </source>
</evidence>
<evidence type="ECO:0000256" key="5">
    <source>
        <dbReference type="SAM" id="MobiDB-lite"/>
    </source>
</evidence>
<dbReference type="InterPro" id="IPR027353">
    <property type="entry name" value="NET_dom"/>
</dbReference>
<organism evidence="8 9">
    <name type="scientific">Eleusine coracana subsp. coracana</name>
    <dbReference type="NCBI Taxonomy" id="191504"/>
    <lineage>
        <taxon>Eukaryota</taxon>
        <taxon>Viridiplantae</taxon>
        <taxon>Streptophyta</taxon>
        <taxon>Embryophyta</taxon>
        <taxon>Tracheophyta</taxon>
        <taxon>Spermatophyta</taxon>
        <taxon>Magnoliopsida</taxon>
        <taxon>Liliopsida</taxon>
        <taxon>Poales</taxon>
        <taxon>Poaceae</taxon>
        <taxon>PACMAD clade</taxon>
        <taxon>Chloridoideae</taxon>
        <taxon>Cynodonteae</taxon>
        <taxon>Eleusininae</taxon>
        <taxon>Eleusine</taxon>
    </lineage>
</organism>
<feature type="region of interest" description="Disordered" evidence="5">
    <location>
        <begin position="1"/>
        <end position="28"/>
    </location>
</feature>
<accession>A0AAV5CQY2</accession>
<gene>
    <name evidence="8" type="primary">ga18234</name>
    <name evidence="8" type="ORF">PR202_ga18234</name>
</gene>
<evidence type="ECO:0000313" key="8">
    <source>
        <dbReference type="EMBL" id="GJN01004.1"/>
    </source>
</evidence>
<dbReference type="PROSITE" id="PS50014">
    <property type="entry name" value="BROMODOMAIN_2"/>
    <property type="match status" value="1"/>
</dbReference>
<dbReference type="PRINTS" id="PR00503">
    <property type="entry name" value="BROMODOMAIN"/>
</dbReference>
<keyword evidence="1" id="KW-0805">Transcription regulation</keyword>
<evidence type="ECO:0000259" key="7">
    <source>
        <dbReference type="PROSITE" id="PS51525"/>
    </source>
</evidence>
<dbReference type="PANTHER" id="PTHR45926">
    <property type="entry name" value="OSJNBA0053K19.4 PROTEIN"/>
    <property type="match status" value="1"/>
</dbReference>
<name>A0AAV5CQY2_ELECO</name>
<reference evidence="8" key="2">
    <citation type="submission" date="2021-12" db="EMBL/GenBank/DDBJ databases">
        <title>Resequencing data analysis of finger millet.</title>
        <authorList>
            <person name="Hatakeyama M."/>
            <person name="Aluri S."/>
            <person name="Balachadran M.T."/>
            <person name="Sivarajan S.R."/>
            <person name="Poveda L."/>
            <person name="Shimizu-Inatsugi R."/>
            <person name="Schlapbach R."/>
            <person name="Sreeman S.M."/>
            <person name="Shimizu K.K."/>
        </authorList>
    </citation>
    <scope>NUCLEOTIDE SEQUENCE</scope>
</reference>
<evidence type="ECO:0000256" key="2">
    <source>
        <dbReference type="ARBA" id="ARBA00023117"/>
    </source>
</evidence>
<dbReference type="Proteomes" id="UP001054889">
    <property type="component" value="Unassembled WGS sequence"/>
</dbReference>
<evidence type="ECO:0000259" key="6">
    <source>
        <dbReference type="PROSITE" id="PS50014"/>
    </source>
</evidence>
<dbReference type="PROSITE" id="PS51525">
    <property type="entry name" value="NET"/>
    <property type="match status" value="1"/>
</dbReference>
<sequence length="321" mass="36109">MAPAIGEPTSSPSAAAPPARATEAESEVVSFRRQVEGLASKADLLEKRVNEVVDFHNGKKQHGTGGRKAGGGGRSGGRYGGHSKGKPDLFRQFAAILREITSHAWAEPFKEPVDVEALELHDYYQIISKPMDFSTIRDKMEGKGVNKYNNVREICSDVRLIFSNAMKYNAEGHPVHRMAKTLLEIFEQKWLRLLPKVECQLSEMNKELKELYETVVQRCRKMTADEKRKLGASLCHLSPDDLEKALEIVAEDNPNFQTKAEEVELDMDALSETTLWRIKFFVREALLQQANIVSGKMIENAKRDTCTTLPKTALKRIKKQP</sequence>
<evidence type="ECO:0000256" key="3">
    <source>
        <dbReference type="ARBA" id="ARBA00023163"/>
    </source>
</evidence>
<proteinExistence type="predicted"/>
<dbReference type="Pfam" id="PF17035">
    <property type="entry name" value="BET"/>
    <property type="match status" value="1"/>
</dbReference>
<feature type="compositionally biased region" description="Low complexity" evidence="5">
    <location>
        <begin position="7"/>
        <end position="21"/>
    </location>
</feature>
<reference evidence="8" key="1">
    <citation type="journal article" date="2018" name="DNA Res.">
        <title>Multiple hybrid de novo genome assembly of finger millet, an orphan allotetraploid crop.</title>
        <authorList>
            <person name="Hatakeyama M."/>
            <person name="Aluri S."/>
            <person name="Balachadran M.T."/>
            <person name="Sivarajan S.R."/>
            <person name="Patrignani A."/>
            <person name="Gruter S."/>
            <person name="Poveda L."/>
            <person name="Shimizu-Inatsugi R."/>
            <person name="Baeten J."/>
            <person name="Francoijs K.J."/>
            <person name="Nataraja K.N."/>
            <person name="Reddy Y.A.N."/>
            <person name="Phadnis S."/>
            <person name="Ravikumar R.L."/>
            <person name="Schlapbach R."/>
            <person name="Sreeman S.M."/>
            <person name="Shimizu K.K."/>
        </authorList>
    </citation>
    <scope>NUCLEOTIDE SEQUENCE</scope>
</reference>
<keyword evidence="9" id="KW-1185">Reference proteome</keyword>
<dbReference type="InterPro" id="IPR038336">
    <property type="entry name" value="NET_sf"/>
</dbReference>
<dbReference type="SUPFAM" id="SSF47370">
    <property type="entry name" value="Bromodomain"/>
    <property type="match status" value="1"/>
</dbReference>
<evidence type="ECO:0008006" key="10">
    <source>
        <dbReference type="Google" id="ProtNLM"/>
    </source>
</evidence>
<dbReference type="SMART" id="SM00297">
    <property type="entry name" value="BROMO"/>
    <property type="match status" value="1"/>
</dbReference>
<evidence type="ECO:0000313" key="9">
    <source>
        <dbReference type="Proteomes" id="UP001054889"/>
    </source>
</evidence>
<feature type="compositionally biased region" description="Gly residues" evidence="5">
    <location>
        <begin position="63"/>
        <end position="82"/>
    </location>
</feature>
<dbReference type="Pfam" id="PF00439">
    <property type="entry name" value="Bromodomain"/>
    <property type="match status" value="1"/>
</dbReference>
<dbReference type="InterPro" id="IPR001487">
    <property type="entry name" value="Bromodomain"/>
</dbReference>
<keyword evidence="3" id="KW-0804">Transcription</keyword>
<dbReference type="Gene3D" id="1.20.1270.220">
    <property type="match status" value="1"/>
</dbReference>
<evidence type="ECO:0000256" key="1">
    <source>
        <dbReference type="ARBA" id="ARBA00023015"/>
    </source>
</evidence>
<feature type="region of interest" description="Disordered" evidence="5">
    <location>
        <begin position="55"/>
        <end position="85"/>
    </location>
</feature>
<dbReference type="EMBL" id="BQKI01000008">
    <property type="protein sequence ID" value="GJN01004.1"/>
    <property type="molecule type" value="Genomic_DNA"/>
</dbReference>
<comment type="caution">
    <text evidence="8">The sequence shown here is derived from an EMBL/GenBank/DDBJ whole genome shotgun (WGS) entry which is preliminary data.</text>
</comment>
<dbReference type="AlphaFoldDB" id="A0AAV5CQY2"/>
<keyword evidence="2 4" id="KW-0103">Bromodomain</keyword>
<protein>
    <recommendedName>
        <fullName evidence="10">Transcription factor GTE1</fullName>
    </recommendedName>
</protein>
<feature type="domain" description="Bromo" evidence="6">
    <location>
        <begin position="101"/>
        <end position="176"/>
    </location>
</feature>
<feature type="domain" description="NET" evidence="7">
    <location>
        <begin position="212"/>
        <end position="293"/>
    </location>
</feature>
<dbReference type="InterPro" id="IPR036427">
    <property type="entry name" value="Bromodomain-like_sf"/>
</dbReference>
<dbReference type="Gene3D" id="1.20.920.10">
    <property type="entry name" value="Bromodomain-like"/>
    <property type="match status" value="1"/>
</dbReference>